<dbReference type="Gene3D" id="1.20.1250.20">
    <property type="entry name" value="MFS general substrate transporter like domains"/>
    <property type="match status" value="1"/>
</dbReference>
<keyword evidence="4 6" id="KW-1133">Transmembrane helix</keyword>
<dbReference type="Proteomes" id="UP000591272">
    <property type="component" value="Unassembled WGS sequence"/>
</dbReference>
<feature type="transmembrane region" description="Helical" evidence="6">
    <location>
        <begin position="357"/>
        <end position="382"/>
    </location>
</feature>
<accession>A0A7Y9GIJ4</accession>
<dbReference type="Pfam" id="PF07690">
    <property type="entry name" value="MFS_1"/>
    <property type="match status" value="1"/>
</dbReference>
<sequence length="556" mass="58342">MARVRTGEGRSLGRRFGWLWTAYAVSAFGTWLAFDAFPLIAITVLHAGPARVSALAAAGLLVGAAVAVPLGPWVEFRRKRPVMIAMDLVRCAALLSLPAAFLLGGLGFVQLLVVSVVVAAADIAFTAASGACLKTLVEPDDLLAANGRLESTTWTATMLGPPLGGAAIGLFGPLVTVAANAVSFLVSAAGIRAIGGTEPRPARSGAVHRAGPRLRAGDLLEGWRHILTSPALRPLFLNTILVSGLIMATAPVLAVLMLGRLGFAPWQYALAFAAPCVGGLIGSRLSARLAARFGRPRIMLVFGTLRACWLLGPAFVRPGVAGLVLVIAVELGLITCMGVFNPLYATYRLEWTPPDRVARVLSAWSVTSKLTIAAMTGLWGLLAGLTGPRTAIAIAGVLSLATPALLVRNRGALSGPDVLTQVGTSASVKNEGEGGPIMIEIKSIEKPDDRRDFPRGHLEIANLSGLVFGKATFEPGWRWTESVKDIAGTDLCEVHHNGYVVSGRMHIRMRDGAEQEVGPGDVFVATPGHDAWVVGDEPCVVFDFAGGMGEYAKAKH</sequence>
<evidence type="ECO:0000256" key="6">
    <source>
        <dbReference type="SAM" id="Phobius"/>
    </source>
</evidence>
<dbReference type="InterPro" id="IPR011701">
    <property type="entry name" value="MFS"/>
</dbReference>
<dbReference type="Gene3D" id="2.60.120.10">
    <property type="entry name" value="Jelly Rolls"/>
    <property type="match status" value="1"/>
</dbReference>
<dbReference type="CDD" id="cd06173">
    <property type="entry name" value="MFS_MefA_like"/>
    <property type="match status" value="1"/>
</dbReference>
<dbReference type="InterPro" id="IPR011051">
    <property type="entry name" value="RmlC_Cupin_sf"/>
</dbReference>
<evidence type="ECO:0000256" key="1">
    <source>
        <dbReference type="ARBA" id="ARBA00004651"/>
    </source>
</evidence>
<keyword evidence="3 6" id="KW-0812">Transmembrane</keyword>
<dbReference type="PANTHER" id="PTHR23513">
    <property type="entry name" value="INTEGRAL MEMBRANE EFFLUX PROTEIN-RELATED"/>
    <property type="match status" value="1"/>
</dbReference>
<evidence type="ECO:0000256" key="2">
    <source>
        <dbReference type="ARBA" id="ARBA00022475"/>
    </source>
</evidence>
<feature type="transmembrane region" description="Helical" evidence="6">
    <location>
        <begin position="265"/>
        <end position="286"/>
    </location>
</feature>
<name>A0A7Y9GIJ4_9ACTN</name>
<evidence type="ECO:0000256" key="4">
    <source>
        <dbReference type="ARBA" id="ARBA00022989"/>
    </source>
</evidence>
<dbReference type="AlphaFoldDB" id="A0A7Y9GIJ4"/>
<organism evidence="7 8">
    <name type="scientific">Actinomadura citrea</name>
    <dbReference type="NCBI Taxonomy" id="46158"/>
    <lineage>
        <taxon>Bacteria</taxon>
        <taxon>Bacillati</taxon>
        <taxon>Actinomycetota</taxon>
        <taxon>Actinomycetes</taxon>
        <taxon>Streptosporangiales</taxon>
        <taxon>Thermomonosporaceae</taxon>
        <taxon>Actinomadura</taxon>
    </lineage>
</organism>
<keyword evidence="5 6" id="KW-0472">Membrane</keyword>
<feature type="transmembrane region" description="Helical" evidence="6">
    <location>
        <begin position="166"/>
        <end position="191"/>
    </location>
</feature>
<evidence type="ECO:0000313" key="8">
    <source>
        <dbReference type="Proteomes" id="UP000591272"/>
    </source>
</evidence>
<feature type="transmembrane region" description="Helical" evidence="6">
    <location>
        <begin position="52"/>
        <end position="74"/>
    </location>
</feature>
<reference evidence="7 8" key="1">
    <citation type="submission" date="2020-07" db="EMBL/GenBank/DDBJ databases">
        <title>Sequencing the genomes of 1000 actinobacteria strains.</title>
        <authorList>
            <person name="Klenk H.-P."/>
        </authorList>
    </citation>
    <scope>NUCLEOTIDE SEQUENCE [LARGE SCALE GENOMIC DNA]</scope>
    <source>
        <strain evidence="7 8">DSM 43461</strain>
    </source>
</reference>
<feature type="transmembrane region" description="Helical" evidence="6">
    <location>
        <begin position="322"/>
        <end position="345"/>
    </location>
</feature>
<dbReference type="GO" id="GO:0005886">
    <property type="term" value="C:plasma membrane"/>
    <property type="evidence" value="ECO:0007669"/>
    <property type="project" value="UniProtKB-SubCell"/>
</dbReference>
<comment type="subcellular location">
    <subcellularLocation>
        <location evidence="1">Cell membrane</location>
        <topology evidence="1">Multi-pass membrane protein</topology>
    </subcellularLocation>
</comment>
<protein>
    <submittedName>
        <fullName evidence="7">MFS family permease</fullName>
    </submittedName>
</protein>
<dbReference type="InterPro" id="IPR014710">
    <property type="entry name" value="RmlC-like_jellyroll"/>
</dbReference>
<keyword evidence="2" id="KW-1003">Cell membrane</keyword>
<keyword evidence="8" id="KW-1185">Reference proteome</keyword>
<gene>
    <name evidence="7" type="ORF">BJ999_007443</name>
</gene>
<feature type="transmembrane region" description="Helical" evidence="6">
    <location>
        <begin position="20"/>
        <end position="46"/>
    </location>
</feature>
<proteinExistence type="predicted"/>
<dbReference type="SUPFAM" id="SSF103473">
    <property type="entry name" value="MFS general substrate transporter"/>
    <property type="match status" value="1"/>
</dbReference>
<feature type="transmembrane region" description="Helical" evidence="6">
    <location>
        <begin position="95"/>
        <end position="121"/>
    </location>
</feature>
<dbReference type="EMBL" id="JACCBT010000001">
    <property type="protein sequence ID" value="NYE17147.1"/>
    <property type="molecule type" value="Genomic_DNA"/>
</dbReference>
<evidence type="ECO:0000313" key="7">
    <source>
        <dbReference type="EMBL" id="NYE17147.1"/>
    </source>
</evidence>
<dbReference type="InterPro" id="IPR036259">
    <property type="entry name" value="MFS_trans_sf"/>
</dbReference>
<feature type="transmembrane region" description="Helical" evidence="6">
    <location>
        <begin position="235"/>
        <end position="259"/>
    </location>
</feature>
<feature type="transmembrane region" description="Helical" evidence="6">
    <location>
        <begin position="298"/>
        <end position="316"/>
    </location>
</feature>
<dbReference type="PANTHER" id="PTHR23513:SF6">
    <property type="entry name" value="MAJOR FACILITATOR SUPERFAMILY ASSOCIATED DOMAIN-CONTAINING PROTEIN"/>
    <property type="match status" value="1"/>
</dbReference>
<dbReference type="GO" id="GO:0022857">
    <property type="term" value="F:transmembrane transporter activity"/>
    <property type="evidence" value="ECO:0007669"/>
    <property type="project" value="InterPro"/>
</dbReference>
<evidence type="ECO:0000256" key="5">
    <source>
        <dbReference type="ARBA" id="ARBA00023136"/>
    </source>
</evidence>
<dbReference type="SUPFAM" id="SSF51182">
    <property type="entry name" value="RmlC-like cupins"/>
    <property type="match status" value="1"/>
</dbReference>
<dbReference type="CDD" id="cd06990">
    <property type="entry name" value="cupin_DUF861"/>
    <property type="match status" value="1"/>
</dbReference>
<comment type="caution">
    <text evidence="7">The sequence shown here is derived from an EMBL/GenBank/DDBJ whole genome shotgun (WGS) entry which is preliminary data.</text>
</comment>
<evidence type="ECO:0000256" key="3">
    <source>
        <dbReference type="ARBA" id="ARBA00022692"/>
    </source>
</evidence>
<dbReference type="RefSeq" id="WP_229810492.1">
    <property type="nucleotide sequence ID" value="NZ_BMRD01000015.1"/>
</dbReference>